<dbReference type="AlphaFoldDB" id="G5SID6"/>
<evidence type="ECO:0000313" key="2">
    <source>
        <dbReference type="Proteomes" id="UP000003536"/>
    </source>
</evidence>
<gene>
    <name evidence="1" type="ORF">LTSEWAN_5446</name>
</gene>
<proteinExistence type="predicted"/>
<dbReference type="Proteomes" id="UP000003536">
    <property type="component" value="Unassembled WGS sequence"/>
</dbReference>
<accession>G5SID6</accession>
<sequence>MGFIVFRHPFAKGIRQRCWWVGNGSFDIGGVFGQHHEVQINHFLTRKAVEISINESAGNFARAVSARGQRGSS</sequence>
<reference evidence="1 2" key="1">
    <citation type="journal article" date="2011" name="BMC Genomics">
        <title>Genome sequencing reveals diversification of virulence factor content and possible host adaptation in distinct subpopulations of Salmonella enterica.</title>
        <authorList>
            <person name="den Bakker H.C."/>
            <person name="Moreno Switt A.I."/>
            <person name="Govoni G."/>
            <person name="Cummings C.A."/>
            <person name="Ranieri M.L."/>
            <person name="Degoricija L."/>
            <person name="Hoelzer K."/>
            <person name="Rodriguez-Rivera L.D."/>
            <person name="Brown S."/>
            <person name="Bolchacova E."/>
            <person name="Furtado M.R."/>
            <person name="Wiedmann M."/>
        </authorList>
    </citation>
    <scope>NUCLEOTIDE SEQUENCE [LARGE SCALE GENOMIC DNA]</scope>
    <source>
        <strain evidence="1 2">A4-580</strain>
    </source>
</reference>
<dbReference type="EMBL" id="AFCX01001790">
    <property type="protein sequence ID" value="EHC98652.1"/>
    <property type="molecule type" value="Genomic_DNA"/>
</dbReference>
<dbReference type="PATRIC" id="fig|913086.3.peg.4200"/>
<comment type="caution">
    <text evidence="1">The sequence shown here is derived from an EMBL/GenBank/DDBJ whole genome shotgun (WGS) entry which is preliminary data.</text>
</comment>
<name>G5SID6_SALET</name>
<protein>
    <submittedName>
        <fullName evidence="1">Uncharacterized protein</fullName>
    </submittedName>
</protein>
<organism evidence="1 2">
    <name type="scientific">Salmonella enterica subsp. enterica serovar Wandsworth str. A4-580</name>
    <dbReference type="NCBI Taxonomy" id="913086"/>
    <lineage>
        <taxon>Bacteria</taxon>
        <taxon>Pseudomonadati</taxon>
        <taxon>Pseudomonadota</taxon>
        <taxon>Gammaproteobacteria</taxon>
        <taxon>Enterobacterales</taxon>
        <taxon>Enterobacteriaceae</taxon>
        <taxon>Salmonella</taxon>
    </lineage>
</organism>
<evidence type="ECO:0000313" key="1">
    <source>
        <dbReference type="EMBL" id="EHC98652.1"/>
    </source>
</evidence>